<gene>
    <name evidence="1" type="ORF">C8A05DRAFT_38144</name>
</gene>
<keyword evidence="2" id="KW-1185">Reference proteome</keyword>
<protein>
    <submittedName>
        <fullName evidence="1">Uncharacterized protein</fullName>
    </submittedName>
</protein>
<dbReference type="EMBL" id="MU855967">
    <property type="protein sequence ID" value="KAK3898269.1"/>
    <property type="molecule type" value="Genomic_DNA"/>
</dbReference>
<reference evidence="1" key="1">
    <citation type="journal article" date="2023" name="Mol. Phylogenet. Evol.">
        <title>Genome-scale phylogeny and comparative genomics of the fungal order Sordariales.</title>
        <authorList>
            <person name="Hensen N."/>
            <person name="Bonometti L."/>
            <person name="Westerberg I."/>
            <person name="Brannstrom I.O."/>
            <person name="Guillou S."/>
            <person name="Cros-Aarteil S."/>
            <person name="Calhoun S."/>
            <person name="Haridas S."/>
            <person name="Kuo A."/>
            <person name="Mondo S."/>
            <person name="Pangilinan J."/>
            <person name="Riley R."/>
            <person name="LaButti K."/>
            <person name="Andreopoulos B."/>
            <person name="Lipzen A."/>
            <person name="Chen C."/>
            <person name="Yan M."/>
            <person name="Daum C."/>
            <person name="Ng V."/>
            <person name="Clum A."/>
            <person name="Steindorff A."/>
            <person name="Ohm R.A."/>
            <person name="Martin F."/>
            <person name="Silar P."/>
            <person name="Natvig D.O."/>
            <person name="Lalanne C."/>
            <person name="Gautier V."/>
            <person name="Ament-Velasquez S.L."/>
            <person name="Kruys A."/>
            <person name="Hutchinson M.I."/>
            <person name="Powell A.J."/>
            <person name="Barry K."/>
            <person name="Miller A.N."/>
            <person name="Grigoriev I.V."/>
            <person name="Debuchy R."/>
            <person name="Gladieux P."/>
            <person name="Hiltunen Thoren M."/>
            <person name="Johannesson H."/>
        </authorList>
    </citation>
    <scope>NUCLEOTIDE SEQUENCE</scope>
    <source>
        <strain evidence="1">CBS 103.79</strain>
    </source>
</reference>
<organism evidence="1 2">
    <name type="scientific">Staphylotrichum tortipilum</name>
    <dbReference type="NCBI Taxonomy" id="2831512"/>
    <lineage>
        <taxon>Eukaryota</taxon>
        <taxon>Fungi</taxon>
        <taxon>Dikarya</taxon>
        <taxon>Ascomycota</taxon>
        <taxon>Pezizomycotina</taxon>
        <taxon>Sordariomycetes</taxon>
        <taxon>Sordariomycetidae</taxon>
        <taxon>Sordariales</taxon>
        <taxon>Chaetomiaceae</taxon>
        <taxon>Staphylotrichum</taxon>
    </lineage>
</organism>
<dbReference type="Proteomes" id="UP001303889">
    <property type="component" value="Unassembled WGS sequence"/>
</dbReference>
<evidence type="ECO:0000313" key="2">
    <source>
        <dbReference type="Proteomes" id="UP001303889"/>
    </source>
</evidence>
<reference evidence="1" key="2">
    <citation type="submission" date="2023-05" db="EMBL/GenBank/DDBJ databases">
        <authorList>
            <consortium name="Lawrence Berkeley National Laboratory"/>
            <person name="Steindorff A."/>
            <person name="Hensen N."/>
            <person name="Bonometti L."/>
            <person name="Westerberg I."/>
            <person name="Brannstrom I.O."/>
            <person name="Guillou S."/>
            <person name="Cros-Aarteil S."/>
            <person name="Calhoun S."/>
            <person name="Haridas S."/>
            <person name="Kuo A."/>
            <person name="Mondo S."/>
            <person name="Pangilinan J."/>
            <person name="Riley R."/>
            <person name="Labutti K."/>
            <person name="Andreopoulos B."/>
            <person name="Lipzen A."/>
            <person name="Chen C."/>
            <person name="Yanf M."/>
            <person name="Daum C."/>
            <person name="Ng V."/>
            <person name="Clum A."/>
            <person name="Ohm R."/>
            <person name="Martin F."/>
            <person name="Silar P."/>
            <person name="Natvig D."/>
            <person name="Lalanne C."/>
            <person name="Gautier V."/>
            <person name="Ament-Velasquez S.L."/>
            <person name="Kruys A."/>
            <person name="Hutchinson M.I."/>
            <person name="Powell A.J."/>
            <person name="Barry K."/>
            <person name="Miller A.N."/>
            <person name="Grigoriev I.V."/>
            <person name="Debuchy R."/>
            <person name="Gladieux P."/>
            <person name="Thoren M.H."/>
            <person name="Johannesson H."/>
        </authorList>
    </citation>
    <scope>NUCLEOTIDE SEQUENCE</scope>
    <source>
        <strain evidence="1">CBS 103.79</strain>
    </source>
</reference>
<proteinExistence type="predicted"/>
<evidence type="ECO:0000313" key="1">
    <source>
        <dbReference type="EMBL" id="KAK3898269.1"/>
    </source>
</evidence>
<name>A0AAN6MD55_9PEZI</name>
<dbReference type="AlphaFoldDB" id="A0AAN6MD55"/>
<comment type="caution">
    <text evidence="1">The sequence shown here is derived from an EMBL/GenBank/DDBJ whole genome shotgun (WGS) entry which is preliminary data.</text>
</comment>
<sequence>MTIGLFDATPPTASTASWVVLLSFGLAAQANFDIYLGSFALSGNPSQEKRFIFDQDPTCNDPATTDVSGSKTGVCCGGGGCWGGSDPTGIDELEMHFTNNPLFHWTIYRDRGSYDMIGLDGKVYGNCDPFPSVDFFCGGAFSSYTGNRKMRCYTQVSAAEISAGR</sequence>
<accession>A0AAN6MD55</accession>